<evidence type="ECO:0000313" key="2">
    <source>
        <dbReference type="EMBL" id="KAF6763458.1"/>
    </source>
</evidence>
<comment type="caution">
    <text evidence="2">The sequence shown here is derived from an EMBL/GenBank/DDBJ whole genome shotgun (WGS) entry which is preliminary data.</text>
</comment>
<feature type="region of interest" description="Disordered" evidence="1">
    <location>
        <begin position="1"/>
        <end position="23"/>
    </location>
</feature>
<dbReference type="Proteomes" id="UP000521943">
    <property type="component" value="Unassembled WGS sequence"/>
</dbReference>
<accession>A0A8H6MBU1</accession>
<evidence type="ECO:0000313" key="3">
    <source>
        <dbReference type="Proteomes" id="UP000521943"/>
    </source>
</evidence>
<protein>
    <submittedName>
        <fullName evidence="2">Uncharacterized protein</fullName>
    </submittedName>
</protein>
<evidence type="ECO:0000256" key="1">
    <source>
        <dbReference type="SAM" id="MobiDB-lite"/>
    </source>
</evidence>
<dbReference type="EMBL" id="JACGCI010000006">
    <property type="protein sequence ID" value="KAF6763458.1"/>
    <property type="molecule type" value="Genomic_DNA"/>
</dbReference>
<sequence length="256" mass="28452">MPSPSDTRHARPRNSPMKSTRRSFEWGQRAGRRFHSAVAECNCGRFAISGVGWAVLGDMEMSLGSGWVRWYVLPFAVAISAISLACSVPPPRRPGSHGFTNTEQDIVCRSGVLIRYACSNLNYRVVRHGHLTSCWNETDGRRPMAANCSPTNNTCPSARRPSTVLDDVELILLGGKRRWPAGAGWNLDASRVEEVSIQQLGRSQRSLRRRRSVALRTSGHGVQVVRRRIGWLLVKVLHSPSTTAFGRLEFRAFEGS</sequence>
<proteinExistence type="predicted"/>
<dbReference type="AlphaFoldDB" id="A0A8H6MBU1"/>
<name>A0A8H6MBU1_9AGAR</name>
<organism evidence="2 3">
    <name type="scientific">Ephemerocybe angulata</name>
    <dbReference type="NCBI Taxonomy" id="980116"/>
    <lineage>
        <taxon>Eukaryota</taxon>
        <taxon>Fungi</taxon>
        <taxon>Dikarya</taxon>
        <taxon>Basidiomycota</taxon>
        <taxon>Agaricomycotina</taxon>
        <taxon>Agaricomycetes</taxon>
        <taxon>Agaricomycetidae</taxon>
        <taxon>Agaricales</taxon>
        <taxon>Agaricineae</taxon>
        <taxon>Psathyrellaceae</taxon>
        <taxon>Ephemerocybe</taxon>
    </lineage>
</organism>
<keyword evidence="3" id="KW-1185">Reference proteome</keyword>
<reference evidence="2 3" key="1">
    <citation type="submission" date="2020-07" db="EMBL/GenBank/DDBJ databases">
        <title>Comparative genomics of pyrophilous fungi reveals a link between fire events and developmental genes.</title>
        <authorList>
            <consortium name="DOE Joint Genome Institute"/>
            <person name="Steindorff A.S."/>
            <person name="Carver A."/>
            <person name="Calhoun S."/>
            <person name="Stillman K."/>
            <person name="Liu H."/>
            <person name="Lipzen A."/>
            <person name="Pangilinan J."/>
            <person name="Labutti K."/>
            <person name="Bruns T.D."/>
            <person name="Grigoriev I.V."/>
        </authorList>
    </citation>
    <scope>NUCLEOTIDE SEQUENCE [LARGE SCALE GENOMIC DNA]</scope>
    <source>
        <strain evidence="2 3">CBS 144469</strain>
    </source>
</reference>
<gene>
    <name evidence="2" type="ORF">DFP72DRAFT_841526</name>
</gene>